<comment type="caution">
    <text evidence="2">The sequence shown here is derived from an EMBL/GenBank/DDBJ whole genome shotgun (WGS) entry which is preliminary data.</text>
</comment>
<dbReference type="GeneID" id="97540355"/>
<dbReference type="EMBL" id="CAOF01000089">
    <property type="protein sequence ID" value="CCO46479.1"/>
    <property type="molecule type" value="Genomic_DNA"/>
</dbReference>
<evidence type="ECO:0000313" key="2">
    <source>
        <dbReference type="EMBL" id="CCO46479.1"/>
    </source>
</evidence>
<sequence>MTMTKNLKRALIFLVVSALASAWLYTQTSAKVENVLTSREWQSRMVTRLFIESDSEQDEVIGPLRKATIDSNVKYLPNGTYLRVSRINLYTGTHEKNTSSTINVSENGAWELSDNYLLIEPKEFKDISSNQGADFTDKQLKVITQIFKMDAQQSRRVEIINAKALLMTSLDHGSTVLYSH</sequence>
<protein>
    <submittedName>
        <fullName evidence="2">Transmembrane regulatory protein toxS</fullName>
    </submittedName>
</protein>
<evidence type="ECO:0000256" key="1">
    <source>
        <dbReference type="SAM" id="SignalP"/>
    </source>
</evidence>
<keyword evidence="2" id="KW-0812">Transmembrane</keyword>
<dbReference type="Pfam" id="PF17323">
    <property type="entry name" value="ToxS"/>
    <property type="match status" value="1"/>
</dbReference>
<dbReference type="RefSeq" id="WP_004400509.1">
    <property type="nucleotide sequence ID" value="NZ_LK391965.1"/>
</dbReference>
<proteinExistence type="predicted"/>
<evidence type="ECO:0000313" key="3">
    <source>
        <dbReference type="Proteomes" id="UP000018211"/>
    </source>
</evidence>
<accession>A0AAV2VP60</accession>
<dbReference type="GO" id="GO:0016020">
    <property type="term" value="C:membrane"/>
    <property type="evidence" value="ECO:0007669"/>
    <property type="project" value="InterPro"/>
</dbReference>
<gene>
    <name evidence="2" type="primary">toxS</name>
    <name evidence="2" type="ORF">VIBNISOn1_1790020</name>
</gene>
<reference evidence="2 3" key="1">
    <citation type="journal article" date="2013" name="ISME J.">
        <title>Comparative genomics of pathogenic lineages of Vibrio nigripulchritudo identifies virulence-associated traits.</title>
        <authorList>
            <person name="Goudenege D."/>
            <person name="Labreuche Y."/>
            <person name="Krin E."/>
            <person name="Ansquer D."/>
            <person name="Mangenot S."/>
            <person name="Calteau A."/>
            <person name="Medigue C."/>
            <person name="Mazel D."/>
            <person name="Polz M.F."/>
            <person name="Le Roux F."/>
        </authorList>
    </citation>
    <scope>NUCLEOTIDE SEQUENCE [LARGE SCALE GENOMIC DNA]</scope>
    <source>
        <strain evidence="2 3">SOn1</strain>
    </source>
</reference>
<feature type="chain" id="PRO_5043785885" evidence="1">
    <location>
        <begin position="23"/>
        <end position="180"/>
    </location>
</feature>
<name>A0AAV2VP60_9VIBR</name>
<keyword evidence="2" id="KW-0472">Membrane</keyword>
<dbReference type="AlphaFoldDB" id="A0AAV2VP60"/>
<keyword evidence="1" id="KW-0732">Signal</keyword>
<organism evidence="2 3">
    <name type="scientific">Vibrio nigripulchritudo SOn1</name>
    <dbReference type="NCBI Taxonomy" id="1238450"/>
    <lineage>
        <taxon>Bacteria</taxon>
        <taxon>Pseudomonadati</taxon>
        <taxon>Pseudomonadota</taxon>
        <taxon>Gammaproteobacteria</taxon>
        <taxon>Vibrionales</taxon>
        <taxon>Vibrionaceae</taxon>
        <taxon>Vibrio</taxon>
    </lineage>
</organism>
<feature type="signal peptide" evidence="1">
    <location>
        <begin position="1"/>
        <end position="22"/>
    </location>
</feature>
<dbReference type="Proteomes" id="UP000018211">
    <property type="component" value="Unassembled WGS sequence"/>
</dbReference>
<dbReference type="InterPro" id="IPR035288">
    <property type="entry name" value="ToxS"/>
</dbReference>